<accession>A0A9P6ITG7</accession>
<feature type="non-terminal residue" evidence="2">
    <location>
        <position position="1"/>
    </location>
</feature>
<evidence type="ECO:0000313" key="2">
    <source>
        <dbReference type="EMBL" id="KAF9946586.1"/>
    </source>
</evidence>
<feature type="region of interest" description="Disordered" evidence="1">
    <location>
        <begin position="1"/>
        <end position="21"/>
    </location>
</feature>
<reference evidence="2" key="1">
    <citation type="journal article" date="2020" name="Fungal Divers.">
        <title>Resolving the Mortierellaceae phylogeny through synthesis of multi-gene phylogenetics and phylogenomics.</title>
        <authorList>
            <person name="Vandepol N."/>
            <person name="Liber J."/>
            <person name="Desiro A."/>
            <person name="Na H."/>
            <person name="Kennedy M."/>
            <person name="Barry K."/>
            <person name="Grigoriev I.V."/>
            <person name="Miller A.N."/>
            <person name="O'Donnell K."/>
            <person name="Stajich J.E."/>
            <person name="Bonito G."/>
        </authorList>
    </citation>
    <scope>NUCLEOTIDE SEQUENCE</scope>
    <source>
        <strain evidence="2">CK1249</strain>
    </source>
</reference>
<feature type="region of interest" description="Disordered" evidence="1">
    <location>
        <begin position="243"/>
        <end position="273"/>
    </location>
</feature>
<gene>
    <name evidence="2" type="ORF">BGZ70_003142</name>
</gene>
<sequence>MLNLHKFSDENTPHAASDRETCHDVSVDAVNADMTENGDQVLAAAPILAPSRRTNEAFPRKWYLTGGKDQVLTSRIQHEPYPFVDVTTVPIVHTGAEPTSYWINVCVIVSPDVLTKLKGYAQKKATANNPDPLKSLADLQAIEVEVNVNTDNGMVTSFKSVCSLLSQACLLPDVPIALRAHQQIKLDKGQKLQLVLKPMIQIKQAGGLRILWVEMANAEIASDPGLCISMVVAQATQNSVQSSVQSSVQNPITDSSSKSDDIGPGPVTDPNPGRWYLARKNKEEVTASQTKSDPYVVDKKTRFTIDVKGGSGLRWIIIRTSFSKSTLDRLDAVRKEVHGPPIMQMITVDVAVDKKELK</sequence>
<comment type="caution">
    <text evidence="2">The sequence shown here is derived from an EMBL/GenBank/DDBJ whole genome shotgun (WGS) entry which is preliminary data.</text>
</comment>
<protein>
    <submittedName>
        <fullName evidence="2">Uncharacterized protein</fullName>
    </submittedName>
</protein>
<dbReference type="AlphaFoldDB" id="A0A9P6ITG7"/>
<evidence type="ECO:0000256" key="1">
    <source>
        <dbReference type="SAM" id="MobiDB-lite"/>
    </source>
</evidence>
<dbReference type="Proteomes" id="UP000738359">
    <property type="component" value="Unassembled WGS sequence"/>
</dbReference>
<evidence type="ECO:0000313" key="3">
    <source>
        <dbReference type="Proteomes" id="UP000738359"/>
    </source>
</evidence>
<proteinExistence type="predicted"/>
<dbReference type="EMBL" id="JAAAHY010001818">
    <property type="protein sequence ID" value="KAF9946586.1"/>
    <property type="molecule type" value="Genomic_DNA"/>
</dbReference>
<organism evidence="2 3">
    <name type="scientific">Mortierella alpina</name>
    <name type="common">Oleaginous fungus</name>
    <name type="synonym">Mortierella renispora</name>
    <dbReference type="NCBI Taxonomy" id="64518"/>
    <lineage>
        <taxon>Eukaryota</taxon>
        <taxon>Fungi</taxon>
        <taxon>Fungi incertae sedis</taxon>
        <taxon>Mucoromycota</taxon>
        <taxon>Mortierellomycotina</taxon>
        <taxon>Mortierellomycetes</taxon>
        <taxon>Mortierellales</taxon>
        <taxon>Mortierellaceae</taxon>
        <taxon>Mortierella</taxon>
    </lineage>
</organism>
<keyword evidence="3" id="KW-1185">Reference proteome</keyword>
<name>A0A9P6ITG7_MORAP</name>